<comment type="caution">
    <text evidence="2">The sequence shown here is derived from an EMBL/GenBank/DDBJ whole genome shotgun (WGS) entry which is preliminary data.</text>
</comment>
<evidence type="ECO:0000256" key="1">
    <source>
        <dbReference type="SAM" id="MobiDB-lite"/>
    </source>
</evidence>
<feature type="compositionally biased region" description="Acidic residues" evidence="1">
    <location>
        <begin position="59"/>
        <end position="72"/>
    </location>
</feature>
<dbReference type="AlphaFoldDB" id="A0AAV4GKG0"/>
<gene>
    <name evidence="2" type="ORF">ElyMa_006030600</name>
</gene>
<evidence type="ECO:0000313" key="3">
    <source>
        <dbReference type="Proteomes" id="UP000762676"/>
    </source>
</evidence>
<dbReference type="EMBL" id="BMAT01012087">
    <property type="protein sequence ID" value="GFR85525.1"/>
    <property type="molecule type" value="Genomic_DNA"/>
</dbReference>
<sequence length="181" mass="19828">MTNTGLADAPPFDPSPENNEIIKTSYGNEFYVVKARKTEDNQAADGASESTQQARGEGEEHEGEGEEEEEAEGGGQDAFLTEIEGQGEGETSPAGEEEVAEYITSIDIPPDVIVRVKKTIRLNFLEHLDSWCEQAVERSDSVVVAKVKTDLAFSYSKFPTNISPCLLWFFTSTATFTTKCC</sequence>
<organism evidence="2 3">
    <name type="scientific">Elysia marginata</name>
    <dbReference type="NCBI Taxonomy" id="1093978"/>
    <lineage>
        <taxon>Eukaryota</taxon>
        <taxon>Metazoa</taxon>
        <taxon>Spiralia</taxon>
        <taxon>Lophotrochozoa</taxon>
        <taxon>Mollusca</taxon>
        <taxon>Gastropoda</taxon>
        <taxon>Heterobranchia</taxon>
        <taxon>Euthyneura</taxon>
        <taxon>Panpulmonata</taxon>
        <taxon>Sacoglossa</taxon>
        <taxon>Placobranchoidea</taxon>
        <taxon>Plakobranchidae</taxon>
        <taxon>Elysia</taxon>
    </lineage>
</organism>
<dbReference type="Proteomes" id="UP000762676">
    <property type="component" value="Unassembled WGS sequence"/>
</dbReference>
<proteinExistence type="predicted"/>
<reference evidence="2 3" key="1">
    <citation type="journal article" date="2021" name="Elife">
        <title>Chloroplast acquisition without the gene transfer in kleptoplastic sea slugs, Plakobranchus ocellatus.</title>
        <authorList>
            <person name="Maeda T."/>
            <person name="Takahashi S."/>
            <person name="Yoshida T."/>
            <person name="Shimamura S."/>
            <person name="Takaki Y."/>
            <person name="Nagai Y."/>
            <person name="Toyoda A."/>
            <person name="Suzuki Y."/>
            <person name="Arimoto A."/>
            <person name="Ishii H."/>
            <person name="Satoh N."/>
            <person name="Nishiyama T."/>
            <person name="Hasebe M."/>
            <person name="Maruyama T."/>
            <person name="Minagawa J."/>
            <person name="Obokata J."/>
            <person name="Shigenobu S."/>
        </authorList>
    </citation>
    <scope>NUCLEOTIDE SEQUENCE [LARGE SCALE GENOMIC DNA]</scope>
</reference>
<feature type="region of interest" description="Disordered" evidence="1">
    <location>
        <begin position="1"/>
        <end position="23"/>
    </location>
</feature>
<name>A0AAV4GKG0_9GAST</name>
<evidence type="ECO:0000313" key="2">
    <source>
        <dbReference type="EMBL" id="GFR85525.1"/>
    </source>
</evidence>
<accession>A0AAV4GKG0</accession>
<feature type="region of interest" description="Disordered" evidence="1">
    <location>
        <begin position="37"/>
        <end position="95"/>
    </location>
</feature>
<keyword evidence="3" id="KW-1185">Reference proteome</keyword>
<protein>
    <submittedName>
        <fullName evidence="2">Coiled-coil domain-containing protein 180-like</fullName>
    </submittedName>
</protein>